<name>A0A7S3B1K9_9EUKA</name>
<protein>
    <submittedName>
        <fullName evidence="2">Uncharacterized protein</fullName>
    </submittedName>
</protein>
<proteinExistence type="predicted"/>
<feature type="compositionally biased region" description="Low complexity" evidence="1">
    <location>
        <begin position="34"/>
        <end position="58"/>
    </location>
</feature>
<evidence type="ECO:0000313" key="2">
    <source>
        <dbReference type="EMBL" id="CAE0121459.1"/>
    </source>
</evidence>
<dbReference type="AlphaFoldDB" id="A0A7S3B1K9"/>
<organism evidence="2">
    <name type="scientific">Haptolina ericina</name>
    <dbReference type="NCBI Taxonomy" id="156174"/>
    <lineage>
        <taxon>Eukaryota</taxon>
        <taxon>Haptista</taxon>
        <taxon>Haptophyta</taxon>
        <taxon>Prymnesiophyceae</taxon>
        <taxon>Prymnesiales</taxon>
        <taxon>Prymnesiaceae</taxon>
        <taxon>Haptolina</taxon>
    </lineage>
</organism>
<reference evidence="2" key="1">
    <citation type="submission" date="2021-01" db="EMBL/GenBank/DDBJ databases">
        <authorList>
            <person name="Corre E."/>
            <person name="Pelletier E."/>
            <person name="Niang G."/>
            <person name="Scheremetjew M."/>
            <person name="Finn R."/>
            <person name="Kale V."/>
            <person name="Holt S."/>
            <person name="Cochrane G."/>
            <person name="Meng A."/>
            <person name="Brown T."/>
            <person name="Cohen L."/>
        </authorList>
    </citation>
    <scope>NUCLEOTIDE SEQUENCE</scope>
    <source>
        <strain evidence="2">CCMP281</strain>
    </source>
</reference>
<feature type="region of interest" description="Disordered" evidence="1">
    <location>
        <begin position="1"/>
        <end position="99"/>
    </location>
</feature>
<gene>
    <name evidence="2" type="ORF">HERI1096_LOCUS22160</name>
</gene>
<dbReference type="EMBL" id="HBHX01039949">
    <property type="protein sequence ID" value="CAE0121459.1"/>
    <property type="molecule type" value="Transcribed_RNA"/>
</dbReference>
<feature type="compositionally biased region" description="Low complexity" evidence="1">
    <location>
        <begin position="70"/>
        <end position="86"/>
    </location>
</feature>
<sequence>MPTMVSRPRPRRQLQAAGARLTSGCARRAASRGPASCVSSRARAPAARVPRDAALAGAPSSSCGRPPVSPLAAPRRPRSSSAASRLVPRHRGRQLPTTASASHAISLAISATSRSWSQSSVALRVPARWHIEVDAPGLLFERVVAKDNYETPAWLWRHYVEHESFTVDVDSSALNALMPTYLTTADPPATLERLRGVGIWLNPAYGPKCSAIEPTLERLLSTAVTERDCWLVAFLPVYSFRTWFDKYAQRARSRARGPLPARQSFVRQPIHGCAR</sequence>
<accession>A0A7S3B1K9</accession>
<evidence type="ECO:0000256" key="1">
    <source>
        <dbReference type="SAM" id="MobiDB-lite"/>
    </source>
</evidence>